<reference evidence="1" key="2">
    <citation type="journal article" date="2022" name="New Phytol.">
        <title>Evolutionary transition to the ectomycorrhizal habit in the genomes of a hyperdiverse lineage of mushroom-forming fungi.</title>
        <authorList>
            <person name="Looney B."/>
            <person name="Miyauchi S."/>
            <person name="Morin E."/>
            <person name="Drula E."/>
            <person name="Courty P.E."/>
            <person name="Kohler A."/>
            <person name="Kuo A."/>
            <person name="LaButti K."/>
            <person name="Pangilinan J."/>
            <person name="Lipzen A."/>
            <person name="Riley R."/>
            <person name="Andreopoulos W."/>
            <person name="He G."/>
            <person name="Johnson J."/>
            <person name="Nolan M."/>
            <person name="Tritt A."/>
            <person name="Barry K.W."/>
            <person name="Grigoriev I.V."/>
            <person name="Nagy L.G."/>
            <person name="Hibbett D."/>
            <person name="Henrissat B."/>
            <person name="Matheny P.B."/>
            <person name="Labbe J."/>
            <person name="Martin F.M."/>
        </authorList>
    </citation>
    <scope>NUCLEOTIDE SEQUENCE</scope>
    <source>
        <strain evidence="1">FP105234-sp</strain>
    </source>
</reference>
<gene>
    <name evidence="1" type="ORF">FA95DRAFT_1564409</name>
</gene>
<name>A0ACB8REB1_9AGAM</name>
<organism evidence="1 2">
    <name type="scientific">Auriscalpium vulgare</name>
    <dbReference type="NCBI Taxonomy" id="40419"/>
    <lineage>
        <taxon>Eukaryota</taxon>
        <taxon>Fungi</taxon>
        <taxon>Dikarya</taxon>
        <taxon>Basidiomycota</taxon>
        <taxon>Agaricomycotina</taxon>
        <taxon>Agaricomycetes</taxon>
        <taxon>Russulales</taxon>
        <taxon>Auriscalpiaceae</taxon>
        <taxon>Auriscalpium</taxon>
    </lineage>
</organism>
<dbReference type="EMBL" id="MU276070">
    <property type="protein sequence ID" value="KAI0042350.1"/>
    <property type="molecule type" value="Genomic_DNA"/>
</dbReference>
<feature type="non-terminal residue" evidence="1">
    <location>
        <position position="50"/>
    </location>
</feature>
<evidence type="ECO:0000313" key="2">
    <source>
        <dbReference type="Proteomes" id="UP000814033"/>
    </source>
</evidence>
<sequence>MRAEICRGKRGEQWRRTHWALAMIVWCTPGLSSIPVTDFLLLARSCRMTV</sequence>
<dbReference type="Proteomes" id="UP000814033">
    <property type="component" value="Unassembled WGS sequence"/>
</dbReference>
<keyword evidence="2" id="KW-1185">Reference proteome</keyword>
<accession>A0ACB8REB1</accession>
<evidence type="ECO:0000313" key="1">
    <source>
        <dbReference type="EMBL" id="KAI0042350.1"/>
    </source>
</evidence>
<reference evidence="1" key="1">
    <citation type="submission" date="2021-02" db="EMBL/GenBank/DDBJ databases">
        <authorList>
            <consortium name="DOE Joint Genome Institute"/>
            <person name="Ahrendt S."/>
            <person name="Looney B.P."/>
            <person name="Miyauchi S."/>
            <person name="Morin E."/>
            <person name="Drula E."/>
            <person name="Courty P.E."/>
            <person name="Chicoki N."/>
            <person name="Fauchery L."/>
            <person name="Kohler A."/>
            <person name="Kuo A."/>
            <person name="Labutti K."/>
            <person name="Pangilinan J."/>
            <person name="Lipzen A."/>
            <person name="Riley R."/>
            <person name="Andreopoulos W."/>
            <person name="He G."/>
            <person name="Johnson J."/>
            <person name="Barry K.W."/>
            <person name="Grigoriev I.V."/>
            <person name="Nagy L."/>
            <person name="Hibbett D."/>
            <person name="Henrissat B."/>
            <person name="Matheny P.B."/>
            <person name="Labbe J."/>
            <person name="Martin F."/>
        </authorList>
    </citation>
    <scope>NUCLEOTIDE SEQUENCE</scope>
    <source>
        <strain evidence="1">FP105234-sp</strain>
    </source>
</reference>
<proteinExistence type="predicted"/>
<comment type="caution">
    <text evidence="1">The sequence shown here is derived from an EMBL/GenBank/DDBJ whole genome shotgun (WGS) entry which is preliminary data.</text>
</comment>
<protein>
    <submittedName>
        <fullName evidence="1">Uncharacterized protein</fullName>
    </submittedName>
</protein>